<name>A0A7J5U745_9BACT</name>
<dbReference type="EC" id="3.2.1.40" evidence="2"/>
<evidence type="ECO:0000259" key="6">
    <source>
        <dbReference type="Pfam" id="PF17390"/>
    </source>
</evidence>
<evidence type="ECO:0000313" key="7">
    <source>
        <dbReference type="EMBL" id="KAB7732970.1"/>
    </source>
</evidence>
<feature type="chain" id="PRO_5029898417" description="alpha-L-rhamnosidase" evidence="4">
    <location>
        <begin position="24"/>
        <end position="758"/>
    </location>
</feature>
<dbReference type="SUPFAM" id="SSF48208">
    <property type="entry name" value="Six-hairpin glycosidases"/>
    <property type="match status" value="1"/>
</dbReference>
<dbReference type="AlphaFoldDB" id="A0A7J5U745"/>
<feature type="domain" description="Alpha-L-rhamnosidase six-hairpin glycosidase" evidence="5">
    <location>
        <begin position="304"/>
        <end position="653"/>
    </location>
</feature>
<dbReference type="InterPro" id="IPR016007">
    <property type="entry name" value="Alpha_rhamnosid"/>
</dbReference>
<feature type="signal peptide" evidence="4">
    <location>
        <begin position="1"/>
        <end position="23"/>
    </location>
</feature>
<dbReference type="PANTHER" id="PTHR33307:SF6">
    <property type="entry name" value="ALPHA-RHAMNOSIDASE (EUROFUNG)-RELATED"/>
    <property type="match status" value="1"/>
</dbReference>
<dbReference type="InterPro" id="IPR013783">
    <property type="entry name" value="Ig-like_fold"/>
</dbReference>
<proteinExistence type="predicted"/>
<evidence type="ECO:0000256" key="2">
    <source>
        <dbReference type="ARBA" id="ARBA00012652"/>
    </source>
</evidence>
<dbReference type="InterPro" id="IPR035398">
    <property type="entry name" value="Bac_rhamnosid_C"/>
</dbReference>
<dbReference type="Pfam" id="PF17390">
    <property type="entry name" value="Bac_rhamnosid_C"/>
    <property type="match status" value="1"/>
</dbReference>
<dbReference type="Proteomes" id="UP000488299">
    <property type="component" value="Unassembled WGS sequence"/>
</dbReference>
<dbReference type="Gene3D" id="2.60.120.260">
    <property type="entry name" value="Galactose-binding domain-like"/>
    <property type="match status" value="1"/>
</dbReference>
<protein>
    <recommendedName>
        <fullName evidence="2">alpha-L-rhamnosidase</fullName>
        <ecNumber evidence="2">3.2.1.40</ecNumber>
    </recommendedName>
</protein>
<dbReference type="InterPro" id="IPR035396">
    <property type="entry name" value="Bac_rhamnosid6H"/>
</dbReference>
<dbReference type="Gene3D" id="2.60.40.10">
    <property type="entry name" value="Immunoglobulins"/>
    <property type="match status" value="1"/>
</dbReference>
<dbReference type="Gene3D" id="2.60.420.10">
    <property type="entry name" value="Maltose phosphorylase, domain 3"/>
    <property type="match status" value="1"/>
</dbReference>
<evidence type="ECO:0000256" key="3">
    <source>
        <dbReference type="ARBA" id="ARBA00022801"/>
    </source>
</evidence>
<dbReference type="InterPro" id="IPR012341">
    <property type="entry name" value="6hp_glycosidase-like_sf"/>
</dbReference>
<evidence type="ECO:0000313" key="8">
    <source>
        <dbReference type="Proteomes" id="UP000488299"/>
    </source>
</evidence>
<organism evidence="7 8">
    <name type="scientific">Rudanella paleaurantiibacter</name>
    <dbReference type="NCBI Taxonomy" id="2614655"/>
    <lineage>
        <taxon>Bacteria</taxon>
        <taxon>Pseudomonadati</taxon>
        <taxon>Bacteroidota</taxon>
        <taxon>Cytophagia</taxon>
        <taxon>Cytophagales</taxon>
        <taxon>Cytophagaceae</taxon>
        <taxon>Rudanella</taxon>
    </lineage>
</organism>
<dbReference type="PANTHER" id="PTHR33307">
    <property type="entry name" value="ALPHA-RHAMNOSIDASE (EUROFUNG)"/>
    <property type="match status" value="1"/>
</dbReference>
<evidence type="ECO:0000256" key="1">
    <source>
        <dbReference type="ARBA" id="ARBA00001445"/>
    </source>
</evidence>
<keyword evidence="3" id="KW-0378">Hydrolase</keyword>
<reference evidence="7 8" key="1">
    <citation type="submission" date="2019-10" db="EMBL/GenBank/DDBJ databases">
        <title>Rudanella paleaurantiibacter sp. nov., isolated from sludge.</title>
        <authorList>
            <person name="Xu S.Q."/>
        </authorList>
    </citation>
    <scope>NUCLEOTIDE SEQUENCE [LARGE SCALE GENOMIC DNA]</scope>
    <source>
        <strain evidence="7 8">HX-22-17</strain>
    </source>
</reference>
<dbReference type="GO" id="GO:0005975">
    <property type="term" value="P:carbohydrate metabolic process"/>
    <property type="evidence" value="ECO:0007669"/>
    <property type="project" value="InterPro"/>
</dbReference>
<evidence type="ECO:0000259" key="5">
    <source>
        <dbReference type="Pfam" id="PF17389"/>
    </source>
</evidence>
<dbReference type="Pfam" id="PF25788">
    <property type="entry name" value="Ig_Rha78A_N"/>
    <property type="match status" value="1"/>
</dbReference>
<evidence type="ECO:0000256" key="4">
    <source>
        <dbReference type="SAM" id="SignalP"/>
    </source>
</evidence>
<gene>
    <name evidence="7" type="ORF">F5984_03230</name>
</gene>
<dbReference type="GO" id="GO:0030596">
    <property type="term" value="F:alpha-L-rhamnosidase activity"/>
    <property type="evidence" value="ECO:0007669"/>
    <property type="project" value="UniProtKB-EC"/>
</dbReference>
<dbReference type="Gene3D" id="1.50.10.10">
    <property type="match status" value="1"/>
</dbReference>
<dbReference type="Pfam" id="PF17389">
    <property type="entry name" value="Bac_rhamnosid6H"/>
    <property type="match status" value="1"/>
</dbReference>
<comment type="catalytic activity">
    <reaction evidence="1">
        <text>Hydrolysis of terminal non-reducing alpha-L-rhamnose residues in alpha-L-rhamnosides.</text>
        <dbReference type="EC" id="3.2.1.40"/>
    </reaction>
</comment>
<dbReference type="RefSeq" id="WP_152122717.1">
    <property type="nucleotide sequence ID" value="NZ_WELI01000001.1"/>
</dbReference>
<keyword evidence="4" id="KW-0732">Signal</keyword>
<feature type="domain" description="Alpha-L-rhamnosidase C-terminal" evidence="6">
    <location>
        <begin position="657"/>
        <end position="725"/>
    </location>
</feature>
<comment type="caution">
    <text evidence="7">The sequence shown here is derived from an EMBL/GenBank/DDBJ whole genome shotgun (WGS) entry which is preliminary data.</text>
</comment>
<dbReference type="InterPro" id="IPR008928">
    <property type="entry name" value="6-hairpin_glycosidase_sf"/>
</dbReference>
<accession>A0A7J5U745</accession>
<sequence>MLRFLLFSFLVVFVHTAMGQALPAPRQLRVDLLKNAQAVSQRGKPVVASLSEAGKQPTQYQFAAITSTNPMFSWELDAQIARQTGYRVLVATKPEQLAAGKVDIWDSNRQSSGQARAVYAGKPLVAGNVYYWTVQVWNANGQSTAFAKPASFLYTEQNPVERFAYYPLVAEAQKPRLVQKTGSGSYFVDFGKDALCQLQLHLDSPENDTVWVEVGEAVSAPYTINPKAGMRIRYLKMPLAVRKGKHDYQLDWPVDTKRNSRNPVQMPDYIGEVYPFRYVTVSNVKGPFDRASVSRTMVYYPFDEQAAQFTSSDTILNQIWDLCKYSIKATSFTGYYVDGDRERIPYEADALINQLSHYAVDAEYSMARRSMTYLLYNPTWPTEWSLQNVLIAWNDYLYTGDDRLLKTYYPELQKKILMPLAGENGLISTRTNKQTDEFLTSIHITKTFDGRRGLHDIVDWPQNGEYISPEKEHKGETDGFVFTTYNSVINAFYYRNLVLMAQIAQALKKPDDAAFYKAKAQEVYSAYQTVFRNPKTGLIKDGDGTDHSSLHANMFALAFGLVAAADVPAVGQFIKSRRMACSVYGSQFLMDALYDSGMGDYAFDLMTATTQRSWYNMIRVGSTISMEAWDIAFKPNLDLSHAWGAAPANLITRKLMGVEPLTPGFDTFQIKPQLGRLTSAAATIPTIKGPVTVSIKKSADAQTMEVSVPGGSTATVYVPTTSAQSQLTVDGKRTVMGAQGGYFRVDKVPSGKHTFVLK</sequence>
<keyword evidence="8" id="KW-1185">Reference proteome</keyword>
<dbReference type="EMBL" id="WELI01000001">
    <property type="protein sequence ID" value="KAB7732970.1"/>
    <property type="molecule type" value="Genomic_DNA"/>
</dbReference>